<feature type="domain" description="AB hydrolase-1" evidence="19">
    <location>
        <begin position="71"/>
        <end position="326"/>
    </location>
</feature>
<keyword evidence="21" id="KW-1185">Reference proteome</keyword>
<dbReference type="eggNOG" id="KOG4409">
    <property type="taxonomic scope" value="Eukaryota"/>
</dbReference>
<evidence type="ECO:0000256" key="14">
    <source>
        <dbReference type="ARBA" id="ARBA00052688"/>
    </source>
</evidence>
<dbReference type="SUPFAM" id="SSF53474">
    <property type="entry name" value="alpha/beta-Hydrolases"/>
    <property type="match status" value="1"/>
</dbReference>
<name>A0A151NCR6_ALLMI</name>
<gene>
    <name evidence="20" type="primary">ABHD4</name>
    <name evidence="20" type="ORF">Y1Q_0007739</name>
</gene>
<comment type="similarity">
    <text evidence="4">Belongs to the peptidase S33 family. ABHD4/ABHD5 subfamily.</text>
</comment>
<evidence type="ECO:0000256" key="4">
    <source>
        <dbReference type="ARBA" id="ARBA00038097"/>
    </source>
</evidence>
<evidence type="ECO:0000313" key="20">
    <source>
        <dbReference type="EMBL" id="KYO34305.1"/>
    </source>
</evidence>
<dbReference type="STRING" id="8496.A0A151NCR6"/>
<comment type="function">
    <text evidence="15">Lysophospholipase selective for N-acyl phosphatidylethanolamine (NAPE). Contributes to the biosynthesis of N-acyl ethanolamines, including the endocannabinoid anandamide by hydrolyzing the sn-1 and sn-2 acyl chains from N-acyl phosphatidylethanolamine (NAPE) generating glycerophospho-N-acyl ethanolamine (GP-NAE), an intermediate for N-acyl ethanolamine biosynthesis. Hydrolyzes substrates bearing saturated, monounsaturated, polyunsaturated N-acyl chains. Shows no significant activity towards other lysophospholipids, including lysophosphatidylcholine, lysophosphatidylethanolamine and lysophosphatidylserine.</text>
</comment>
<dbReference type="InterPro" id="IPR029058">
    <property type="entry name" value="AB_hydrolase_fold"/>
</dbReference>
<comment type="catalytic activity">
    <reaction evidence="9">
        <text>N-eicosanoyl-1-(9Z-octadecenoyl)-sn-glycero-3-phosphoethanolamine + H2O = N-eicosanoyl-sn-glycero-3-phosphoethanolamine + (9Z)-octadecenoate + H(+)</text>
        <dbReference type="Rhea" id="RHEA:45392"/>
        <dbReference type="ChEBI" id="CHEBI:15377"/>
        <dbReference type="ChEBI" id="CHEBI:15378"/>
        <dbReference type="ChEBI" id="CHEBI:30823"/>
        <dbReference type="ChEBI" id="CHEBI:85221"/>
        <dbReference type="ChEBI" id="CHEBI:85228"/>
    </reaction>
    <physiologicalReaction direction="left-to-right" evidence="9">
        <dbReference type="Rhea" id="RHEA:45393"/>
    </physiologicalReaction>
</comment>
<accession>A0A151NCR6</accession>
<dbReference type="GO" id="GO:0042171">
    <property type="term" value="F:lysophosphatidic acid acyltransferase activity"/>
    <property type="evidence" value="ECO:0007669"/>
    <property type="project" value="TreeGrafter"/>
</dbReference>
<comment type="catalytic activity">
    <reaction evidence="10">
        <text>N,1-di-(9Z-octadecenoyl)-sn-glycero-3-phosphoethanolamine + H2O = N-(9Z-octadecenoyl)-sn-glycero-3-phosphoethanolamine + (9Z)-octadecenoate + H(+)</text>
        <dbReference type="Rhea" id="RHEA:45396"/>
        <dbReference type="ChEBI" id="CHEBI:15377"/>
        <dbReference type="ChEBI" id="CHEBI:15378"/>
        <dbReference type="ChEBI" id="CHEBI:30823"/>
        <dbReference type="ChEBI" id="CHEBI:85222"/>
        <dbReference type="ChEBI" id="CHEBI:85229"/>
    </reaction>
    <physiologicalReaction direction="left-to-right" evidence="10">
        <dbReference type="Rhea" id="RHEA:45397"/>
    </physiologicalReaction>
</comment>
<evidence type="ECO:0000256" key="7">
    <source>
        <dbReference type="ARBA" id="ARBA00050487"/>
    </source>
</evidence>
<dbReference type="GO" id="GO:0055088">
    <property type="term" value="P:lipid homeostasis"/>
    <property type="evidence" value="ECO:0007669"/>
    <property type="project" value="TreeGrafter"/>
</dbReference>
<comment type="catalytic activity">
    <reaction evidence="6">
        <text>N-hexadecanoyl-1-(9Z-octadecenoyl)-sn-glycero-3-phosphoethanolamine + H2O = N-hexadecanoyl-sn-glycero-3-phosphoethanolamine + (9Z)-octadecenoate + H(+)</text>
        <dbReference type="Rhea" id="RHEA:45384"/>
        <dbReference type="ChEBI" id="CHEBI:15377"/>
        <dbReference type="ChEBI" id="CHEBI:15378"/>
        <dbReference type="ChEBI" id="CHEBI:30823"/>
        <dbReference type="ChEBI" id="CHEBI:85217"/>
        <dbReference type="ChEBI" id="CHEBI:85226"/>
    </reaction>
    <physiologicalReaction direction="left-to-right" evidence="6">
        <dbReference type="Rhea" id="RHEA:45385"/>
    </physiologicalReaction>
</comment>
<evidence type="ECO:0000256" key="12">
    <source>
        <dbReference type="ARBA" id="ARBA00051976"/>
    </source>
</evidence>
<dbReference type="PANTHER" id="PTHR42886">
    <property type="entry name" value="RE40534P-RELATED"/>
    <property type="match status" value="1"/>
</dbReference>
<comment type="catalytic activity">
    <reaction evidence="13">
        <text>an N-acyl-1,2-diacyl-sn-glycero-3-phosphoethanolamine + H2O = N,1-diacyl-sn-glycero-3-phosphoethanolamine + a fatty acid + H(+)</text>
        <dbReference type="Rhea" id="RHEA:45460"/>
        <dbReference type="ChEBI" id="CHEBI:15377"/>
        <dbReference type="ChEBI" id="CHEBI:15378"/>
        <dbReference type="ChEBI" id="CHEBI:28868"/>
        <dbReference type="ChEBI" id="CHEBI:62537"/>
        <dbReference type="ChEBI" id="CHEBI:85216"/>
    </reaction>
    <physiologicalReaction direction="left-to-right" evidence="13">
        <dbReference type="Rhea" id="RHEA:45461"/>
    </physiologicalReaction>
</comment>
<dbReference type="Pfam" id="PF00561">
    <property type="entry name" value="Abhydrolase_1"/>
    <property type="match status" value="1"/>
</dbReference>
<dbReference type="CTD" id="63874"/>
<evidence type="ECO:0000256" key="5">
    <source>
        <dbReference type="ARBA" id="ARBA00048221"/>
    </source>
</evidence>
<dbReference type="EMBL" id="AKHW03003549">
    <property type="protein sequence ID" value="KYO34305.1"/>
    <property type="molecule type" value="Genomic_DNA"/>
</dbReference>
<keyword evidence="2" id="KW-0442">Lipid degradation</keyword>
<comment type="catalytic activity">
    <reaction evidence="5">
        <text>N-hexadecanoyl-1,2-di-(9Z-octadecenoyl)-sn-glycero-3-phosphoethanolamine + H2O = N-hexadecanoyl-1-(9Z-octadecenoyl)-sn-glycero-3-phosphoethanolamine + (9Z)-octadecenoate + H(+)</text>
        <dbReference type="Rhea" id="RHEA:45424"/>
        <dbReference type="ChEBI" id="CHEBI:15377"/>
        <dbReference type="ChEBI" id="CHEBI:15378"/>
        <dbReference type="ChEBI" id="CHEBI:30823"/>
        <dbReference type="ChEBI" id="CHEBI:78097"/>
        <dbReference type="ChEBI" id="CHEBI:85217"/>
    </reaction>
    <physiologicalReaction direction="left-to-right" evidence="5">
        <dbReference type="Rhea" id="RHEA:45425"/>
    </physiologicalReaction>
</comment>
<dbReference type="GO" id="GO:0006654">
    <property type="term" value="P:phosphatidic acid biosynthetic process"/>
    <property type="evidence" value="ECO:0007669"/>
    <property type="project" value="TreeGrafter"/>
</dbReference>
<dbReference type="GO" id="GO:0016042">
    <property type="term" value="P:lipid catabolic process"/>
    <property type="evidence" value="ECO:0007669"/>
    <property type="project" value="UniProtKB-KW"/>
</dbReference>
<evidence type="ECO:0000256" key="11">
    <source>
        <dbReference type="ARBA" id="ARBA00051548"/>
    </source>
</evidence>
<comment type="catalytic activity">
    <reaction evidence="14">
        <text>1-octadecanoyl-2-(9Z-octadecenoyl)-sn-glycero-3-phospho-(N-hexadecanoyl)-serine + H2O = 1-octadecanoyl-2-hydroxy-sn-glycero-3-phospho-(N-hexadecanoyl)-serine + (9Z)-octadecenoate + H(+)</text>
        <dbReference type="Rhea" id="RHEA:55236"/>
        <dbReference type="ChEBI" id="CHEBI:15377"/>
        <dbReference type="ChEBI" id="CHEBI:15378"/>
        <dbReference type="ChEBI" id="CHEBI:30823"/>
        <dbReference type="ChEBI" id="CHEBI:138661"/>
        <dbReference type="ChEBI" id="CHEBI:138662"/>
    </reaction>
    <physiologicalReaction direction="left-to-right" evidence="14">
        <dbReference type="Rhea" id="RHEA:55237"/>
    </physiologicalReaction>
</comment>
<dbReference type="Gene3D" id="3.40.50.1820">
    <property type="entry name" value="alpha/beta hydrolase"/>
    <property type="match status" value="1"/>
</dbReference>
<dbReference type="InterPro" id="IPR000073">
    <property type="entry name" value="AB_hydrolase_1"/>
</dbReference>
<comment type="caution">
    <text evidence="20">The sequence shown here is derived from an EMBL/GenBank/DDBJ whole genome shotgun (WGS) entry which is preliminary data.</text>
</comment>
<protein>
    <recommendedName>
        <fullName evidence="16">(Lyso)-N-acylphosphatidylethanolamine lipase</fullName>
    </recommendedName>
    <alternativeName>
        <fullName evidence="17">Alpha/beta hydrolase domain-containing protein 4</fullName>
    </alternativeName>
    <alternativeName>
        <fullName evidence="18">Alpha/beta-hydrolase 4</fullName>
    </alternativeName>
</protein>
<evidence type="ECO:0000256" key="15">
    <source>
        <dbReference type="ARBA" id="ARBA00054321"/>
    </source>
</evidence>
<evidence type="ECO:0000256" key="18">
    <source>
        <dbReference type="ARBA" id="ARBA00081215"/>
    </source>
</evidence>
<dbReference type="GO" id="GO:0005811">
    <property type="term" value="C:lipid droplet"/>
    <property type="evidence" value="ECO:0007669"/>
    <property type="project" value="TreeGrafter"/>
</dbReference>
<evidence type="ECO:0000313" key="21">
    <source>
        <dbReference type="Proteomes" id="UP000050525"/>
    </source>
</evidence>
<dbReference type="KEGG" id="amj:102564259"/>
<dbReference type="AlphaFoldDB" id="A0A151NCR6"/>
<dbReference type="GO" id="GO:0005739">
    <property type="term" value="C:mitochondrion"/>
    <property type="evidence" value="ECO:0007669"/>
    <property type="project" value="TreeGrafter"/>
</dbReference>
<dbReference type="FunFam" id="3.40.50.1820:FF:000044">
    <property type="entry name" value="Abhydrolase domain containing 4"/>
    <property type="match status" value="1"/>
</dbReference>
<reference evidence="20 21" key="1">
    <citation type="journal article" date="2012" name="Genome Biol.">
        <title>Sequencing three crocodilian genomes to illuminate the evolution of archosaurs and amniotes.</title>
        <authorList>
            <person name="St John J.A."/>
            <person name="Braun E.L."/>
            <person name="Isberg S.R."/>
            <person name="Miles L.G."/>
            <person name="Chong A.Y."/>
            <person name="Gongora J."/>
            <person name="Dalzell P."/>
            <person name="Moran C."/>
            <person name="Bed'hom B."/>
            <person name="Abzhanov A."/>
            <person name="Burgess S.C."/>
            <person name="Cooksey A.M."/>
            <person name="Castoe T.A."/>
            <person name="Crawford N.G."/>
            <person name="Densmore L.D."/>
            <person name="Drew J.C."/>
            <person name="Edwards S.V."/>
            <person name="Faircloth B.C."/>
            <person name="Fujita M.K."/>
            <person name="Greenwold M.J."/>
            <person name="Hoffmann F.G."/>
            <person name="Howard J.M."/>
            <person name="Iguchi T."/>
            <person name="Janes D.E."/>
            <person name="Khan S.Y."/>
            <person name="Kohno S."/>
            <person name="de Koning A.J."/>
            <person name="Lance S.L."/>
            <person name="McCarthy F.M."/>
            <person name="McCormack J.E."/>
            <person name="Merchant M.E."/>
            <person name="Peterson D.G."/>
            <person name="Pollock D.D."/>
            <person name="Pourmand N."/>
            <person name="Raney B.J."/>
            <person name="Roessler K.A."/>
            <person name="Sanford J.R."/>
            <person name="Sawyer R.H."/>
            <person name="Schmidt C.J."/>
            <person name="Triplett E.W."/>
            <person name="Tuberville T.D."/>
            <person name="Venegas-Anaya M."/>
            <person name="Howard J.T."/>
            <person name="Jarvis E.D."/>
            <person name="Guillette L.J.Jr."/>
            <person name="Glenn T.C."/>
            <person name="Green R.E."/>
            <person name="Ray D.A."/>
        </authorList>
    </citation>
    <scope>NUCLEOTIDE SEQUENCE [LARGE SCALE GENOMIC DNA]</scope>
    <source>
        <strain evidence="20">KSC_2009_1</strain>
    </source>
</reference>
<evidence type="ECO:0000256" key="17">
    <source>
        <dbReference type="ARBA" id="ARBA00076451"/>
    </source>
</evidence>
<comment type="catalytic activity">
    <reaction evidence="11">
        <text>N-(5Z,8Z,11Z,14Z-eicosatetraenoyl)-1-(9Z-octadecenoyl)-sn-glycero-3-phosphoethanolamine + H2O = N-(5Z,8Z,11Z,14Z-eicosatetraenoyl)-sn-glycero-3-phosphoethanolamine + (9Z)-octadecenoate + H(+)</text>
        <dbReference type="Rhea" id="RHEA:45400"/>
        <dbReference type="ChEBI" id="CHEBI:15377"/>
        <dbReference type="ChEBI" id="CHEBI:15378"/>
        <dbReference type="ChEBI" id="CHEBI:30823"/>
        <dbReference type="ChEBI" id="CHEBI:85223"/>
        <dbReference type="ChEBI" id="CHEBI:85230"/>
    </reaction>
    <physiologicalReaction direction="left-to-right" evidence="11">
        <dbReference type="Rhea" id="RHEA:45401"/>
    </physiologicalReaction>
</comment>
<comment type="catalytic activity">
    <reaction evidence="8">
        <text>N,1-diacyl-sn-glycero-3-phosphoethanolamine + H2O = N-acyl-sn-glycero-3-phosphoethanolamine + a fatty acid + H(+)</text>
        <dbReference type="Rhea" id="RHEA:45420"/>
        <dbReference type="ChEBI" id="CHEBI:15377"/>
        <dbReference type="ChEBI" id="CHEBI:15378"/>
        <dbReference type="ChEBI" id="CHEBI:28868"/>
        <dbReference type="ChEBI" id="CHEBI:85216"/>
        <dbReference type="ChEBI" id="CHEBI:85225"/>
    </reaction>
    <physiologicalReaction direction="left-to-right" evidence="8">
        <dbReference type="Rhea" id="RHEA:45421"/>
    </physiologicalReaction>
</comment>
<evidence type="ECO:0000259" key="19">
    <source>
        <dbReference type="Pfam" id="PF00561"/>
    </source>
</evidence>
<sequence>MEEDAEEQPQGWLSGWLPAWRPTSMSHLKNVEARIMQCLRSPFMGRYVTLPNRARIWTVSLRPERDESRTPLVLLHGFGGGVGLWVLNLDALGARRSLHAFDLLGFGRSSRPPFPHDAQEAEDAFVGSIEAWRQEMGLSSMILLGHSLGGFLAASYSLQYPERVKHLILVDPWGFPVRPADPSQTRAPPTWVKAVAAVLGRSNPLAVLRVAGPWGPSLVQRFRPDFKQKFAEFFEDDTISEYIYHCNAQTPSGEAGFKAMTQALGWARRPMLERIHLLPTALPITLIYGAESWIDTSTGRRVMELRPGSYVRHLAIAGASHHVYADQPAAFNAAVREICDAVD</sequence>
<dbReference type="Proteomes" id="UP000050525">
    <property type="component" value="Unassembled WGS sequence"/>
</dbReference>
<dbReference type="GO" id="GO:0004622">
    <property type="term" value="F:phosphatidylcholine lysophospholipase activity"/>
    <property type="evidence" value="ECO:0007669"/>
    <property type="project" value="TreeGrafter"/>
</dbReference>
<keyword evidence="3" id="KW-0443">Lipid metabolism</keyword>
<evidence type="ECO:0000256" key="16">
    <source>
        <dbReference type="ARBA" id="ARBA00068782"/>
    </source>
</evidence>
<evidence type="ECO:0000256" key="9">
    <source>
        <dbReference type="ARBA" id="ARBA00050998"/>
    </source>
</evidence>
<dbReference type="GeneID" id="102564259"/>
<keyword evidence="1" id="KW-0378">Hydrolase</keyword>
<proteinExistence type="inferred from homology"/>
<dbReference type="RefSeq" id="XP_006261037.2">
    <property type="nucleotide sequence ID" value="XM_006260975.4"/>
</dbReference>
<dbReference type="OrthoDB" id="7457040at2759"/>
<evidence type="ECO:0000256" key="2">
    <source>
        <dbReference type="ARBA" id="ARBA00022963"/>
    </source>
</evidence>
<comment type="catalytic activity">
    <reaction evidence="7">
        <text>N-octadecanoyl-1-(9Z-octadecenoyl)-sn-glycero-3-phosphoethanolamine + H2O = N-octadecanoyl-sn-glycero-3-phospho-ethanolamine + (9Z)-octadecenoate + H(+)</text>
        <dbReference type="Rhea" id="RHEA:45388"/>
        <dbReference type="ChEBI" id="CHEBI:15377"/>
        <dbReference type="ChEBI" id="CHEBI:15378"/>
        <dbReference type="ChEBI" id="CHEBI:30823"/>
        <dbReference type="ChEBI" id="CHEBI:85219"/>
        <dbReference type="ChEBI" id="CHEBI:85227"/>
    </reaction>
    <physiologicalReaction direction="left-to-right" evidence="7">
        <dbReference type="Rhea" id="RHEA:45389"/>
    </physiologicalReaction>
</comment>
<evidence type="ECO:0000256" key="10">
    <source>
        <dbReference type="ARBA" id="ARBA00051149"/>
    </source>
</evidence>
<dbReference type="PRINTS" id="PR00111">
    <property type="entry name" value="ABHYDROLASE"/>
</dbReference>
<evidence type="ECO:0000256" key="13">
    <source>
        <dbReference type="ARBA" id="ARBA00052212"/>
    </source>
</evidence>
<evidence type="ECO:0000256" key="8">
    <source>
        <dbReference type="ARBA" id="ARBA00050883"/>
    </source>
</evidence>
<comment type="catalytic activity">
    <reaction evidence="12">
        <text>1-O-(1Z-octadecenoyl)-2-(9Z-octadecenoyl)-sn-glycero-3-phospho-N-hexadecanoyl-ethanolamine + H2O = 1-O-(1Z-octadecenyl)-sn-glycero-3-phospho-N-hexadecanoyl-ethanolamine + (9Z)-octadecenoate + H(+)</text>
        <dbReference type="Rhea" id="RHEA:55240"/>
        <dbReference type="ChEBI" id="CHEBI:15377"/>
        <dbReference type="ChEBI" id="CHEBI:15378"/>
        <dbReference type="ChEBI" id="CHEBI:30823"/>
        <dbReference type="ChEBI" id="CHEBI:137009"/>
        <dbReference type="ChEBI" id="CHEBI:138663"/>
    </reaction>
    <physiologicalReaction direction="left-to-right" evidence="12">
        <dbReference type="Rhea" id="RHEA:55241"/>
    </physiologicalReaction>
</comment>
<organism evidence="20 21">
    <name type="scientific">Alligator mississippiensis</name>
    <name type="common">American alligator</name>
    <dbReference type="NCBI Taxonomy" id="8496"/>
    <lineage>
        <taxon>Eukaryota</taxon>
        <taxon>Metazoa</taxon>
        <taxon>Chordata</taxon>
        <taxon>Craniata</taxon>
        <taxon>Vertebrata</taxon>
        <taxon>Euteleostomi</taxon>
        <taxon>Archelosauria</taxon>
        <taxon>Archosauria</taxon>
        <taxon>Crocodylia</taxon>
        <taxon>Alligatoridae</taxon>
        <taxon>Alligatorinae</taxon>
        <taxon>Alligator</taxon>
    </lineage>
</organism>
<dbReference type="PANTHER" id="PTHR42886:SF21">
    <property type="entry name" value="(LYSO)-N-ACYLPHOSPHATIDYLETHANOLAMINE LIPASE"/>
    <property type="match status" value="1"/>
</dbReference>
<evidence type="ECO:0000256" key="3">
    <source>
        <dbReference type="ARBA" id="ARBA00023098"/>
    </source>
</evidence>
<evidence type="ECO:0000256" key="1">
    <source>
        <dbReference type="ARBA" id="ARBA00022801"/>
    </source>
</evidence>
<evidence type="ECO:0000256" key="6">
    <source>
        <dbReference type="ARBA" id="ARBA00050206"/>
    </source>
</evidence>